<dbReference type="Proteomes" id="UP000653099">
    <property type="component" value="Unassembled WGS sequence"/>
</dbReference>
<gene>
    <name evidence="2" type="ORF">GCM10008995_29170</name>
</gene>
<keyword evidence="1" id="KW-0812">Transmembrane</keyword>
<keyword evidence="1" id="KW-0472">Membrane</keyword>
<reference evidence="2" key="1">
    <citation type="journal article" date="2014" name="Int. J. Syst. Evol. Microbiol.">
        <title>Complete genome sequence of Corynebacterium casei LMG S-19264T (=DSM 44701T), isolated from a smear-ripened cheese.</title>
        <authorList>
            <consortium name="US DOE Joint Genome Institute (JGI-PGF)"/>
            <person name="Walter F."/>
            <person name="Albersmeier A."/>
            <person name="Kalinowski J."/>
            <person name="Ruckert C."/>
        </authorList>
    </citation>
    <scope>NUCLEOTIDE SEQUENCE</scope>
    <source>
        <strain evidence="2">JCM 14359</strain>
    </source>
</reference>
<evidence type="ECO:0000313" key="3">
    <source>
        <dbReference type="Proteomes" id="UP000653099"/>
    </source>
</evidence>
<feature type="transmembrane region" description="Helical" evidence="1">
    <location>
        <begin position="34"/>
        <end position="56"/>
    </location>
</feature>
<accession>A0A830EE90</accession>
<organism evidence="2 3">
    <name type="scientific">Halobellus salinus</name>
    <dbReference type="NCBI Taxonomy" id="931585"/>
    <lineage>
        <taxon>Archaea</taxon>
        <taxon>Methanobacteriati</taxon>
        <taxon>Methanobacteriota</taxon>
        <taxon>Stenosarchaea group</taxon>
        <taxon>Halobacteria</taxon>
        <taxon>Halobacteriales</taxon>
        <taxon>Haloferacaceae</taxon>
        <taxon>Halobellus</taxon>
    </lineage>
</organism>
<evidence type="ECO:0000256" key="1">
    <source>
        <dbReference type="SAM" id="Phobius"/>
    </source>
</evidence>
<sequence length="105" mass="11669">MIDSLLNPKRTYQEFREEWGKASSKEKWRFSEQIISDLGAILLPIIAILTIPPVLLGGPIEPLLVAIVLGFVWCGVVLSGPISRFAEWHYEGDSESSKNSETPEG</sequence>
<dbReference type="AlphaFoldDB" id="A0A830EE90"/>
<proteinExistence type="predicted"/>
<protein>
    <submittedName>
        <fullName evidence="2">Uncharacterized protein</fullName>
    </submittedName>
</protein>
<name>A0A830EE90_9EURY</name>
<keyword evidence="3" id="KW-1185">Reference proteome</keyword>
<reference evidence="2" key="2">
    <citation type="submission" date="2020-09" db="EMBL/GenBank/DDBJ databases">
        <authorList>
            <person name="Sun Q."/>
            <person name="Ohkuma M."/>
        </authorList>
    </citation>
    <scope>NUCLEOTIDE SEQUENCE</scope>
    <source>
        <strain evidence="2">JCM 14359</strain>
    </source>
</reference>
<evidence type="ECO:0000313" key="2">
    <source>
        <dbReference type="EMBL" id="GGJ17569.1"/>
    </source>
</evidence>
<comment type="caution">
    <text evidence="2">The sequence shown here is derived from an EMBL/GenBank/DDBJ whole genome shotgun (WGS) entry which is preliminary data.</text>
</comment>
<feature type="transmembrane region" description="Helical" evidence="1">
    <location>
        <begin position="62"/>
        <end position="82"/>
    </location>
</feature>
<keyword evidence="1" id="KW-1133">Transmembrane helix</keyword>
<dbReference type="EMBL" id="BMOC01000035">
    <property type="protein sequence ID" value="GGJ17569.1"/>
    <property type="molecule type" value="Genomic_DNA"/>
</dbReference>